<dbReference type="InterPro" id="IPR040141">
    <property type="entry name" value="ZPR1"/>
</dbReference>
<dbReference type="InterPro" id="IPR042452">
    <property type="entry name" value="ZPR1_Znf1/2"/>
</dbReference>
<dbReference type="InterPro" id="IPR000074">
    <property type="entry name" value="ApoA_E"/>
</dbReference>
<keyword evidence="2" id="KW-0479">Metal-binding</keyword>
<dbReference type="GO" id="GO:0042157">
    <property type="term" value="P:lipoprotein metabolic process"/>
    <property type="evidence" value="ECO:0007669"/>
    <property type="project" value="InterPro"/>
</dbReference>
<feature type="domain" description="Zinc finger ZPR1-type" evidence="8">
    <location>
        <begin position="579"/>
        <end position="731"/>
    </location>
</feature>
<feature type="signal peptide" evidence="7">
    <location>
        <begin position="1"/>
        <end position="23"/>
    </location>
</feature>
<dbReference type="InParanoid" id="L9KRF8"/>
<reference evidence="10" key="1">
    <citation type="submission" date="2012-07" db="EMBL/GenBank/DDBJ databases">
        <title>Genome of the Chinese tree shrew, a rising model animal genetically related to primates.</title>
        <authorList>
            <person name="Zhang G."/>
            <person name="Fan Y."/>
            <person name="Yao Y."/>
            <person name="Huang Z."/>
        </authorList>
    </citation>
    <scope>NUCLEOTIDE SEQUENCE [LARGE SCALE GENOMIC DNA]</scope>
</reference>
<dbReference type="FunFam" id="2.20.25.420:FF:000001">
    <property type="entry name" value="Zinc finger protein ZPR1"/>
    <property type="match status" value="1"/>
</dbReference>
<dbReference type="GO" id="GO:0006869">
    <property type="term" value="P:lipid transport"/>
    <property type="evidence" value="ECO:0007669"/>
    <property type="project" value="InterPro"/>
</dbReference>
<dbReference type="NCBIfam" id="TIGR00310">
    <property type="entry name" value="ZPR1_znf"/>
    <property type="match status" value="2"/>
</dbReference>
<dbReference type="FunFam" id="2.60.120.1040:FF:000002">
    <property type="entry name" value="zinc finger protein ZPR1"/>
    <property type="match status" value="1"/>
</dbReference>
<organism evidence="9 10">
    <name type="scientific">Tupaia chinensis</name>
    <name type="common">Chinese tree shrew</name>
    <name type="synonym">Tupaia belangeri chinensis</name>
    <dbReference type="NCBI Taxonomy" id="246437"/>
    <lineage>
        <taxon>Eukaryota</taxon>
        <taxon>Metazoa</taxon>
        <taxon>Chordata</taxon>
        <taxon>Craniata</taxon>
        <taxon>Vertebrata</taxon>
        <taxon>Euteleostomi</taxon>
        <taxon>Mammalia</taxon>
        <taxon>Eutheria</taxon>
        <taxon>Euarchontoglires</taxon>
        <taxon>Scandentia</taxon>
        <taxon>Tupaiidae</taxon>
        <taxon>Tupaia</taxon>
    </lineage>
</organism>
<proteinExistence type="inferred from homology"/>
<keyword evidence="3" id="KW-0677">Repeat</keyword>
<dbReference type="EMBL" id="KB320703">
    <property type="protein sequence ID" value="ELW65039.1"/>
    <property type="molecule type" value="Genomic_DNA"/>
</dbReference>
<feature type="domain" description="Zinc finger ZPR1-type" evidence="8">
    <location>
        <begin position="371"/>
        <end position="529"/>
    </location>
</feature>
<dbReference type="GO" id="GO:0008289">
    <property type="term" value="F:lipid binding"/>
    <property type="evidence" value="ECO:0007669"/>
    <property type="project" value="InterPro"/>
</dbReference>
<dbReference type="Pfam" id="PF01442">
    <property type="entry name" value="Apolipoprotein"/>
    <property type="match status" value="1"/>
</dbReference>
<dbReference type="Gene3D" id="1.20.120.20">
    <property type="entry name" value="Apolipoprotein"/>
    <property type="match status" value="2"/>
</dbReference>
<dbReference type="Gene3D" id="2.60.120.1040">
    <property type="entry name" value="ZPR1, A/B domain"/>
    <property type="match status" value="2"/>
</dbReference>
<dbReference type="STRING" id="246437.L9KRF8"/>
<dbReference type="Gene3D" id="2.20.25.420">
    <property type="entry name" value="ZPR1, zinc finger domain"/>
    <property type="match status" value="2"/>
</dbReference>
<dbReference type="FunCoup" id="L9KRF8">
    <property type="interactions" value="2278"/>
</dbReference>
<feature type="chain" id="PRO_5003999638" evidence="7">
    <location>
        <begin position="24"/>
        <end position="774"/>
    </location>
</feature>
<dbReference type="SMART" id="SM00709">
    <property type="entry name" value="Zpr1"/>
    <property type="match status" value="2"/>
</dbReference>
<dbReference type="FunFam" id="2.60.120.1040:FF:000001">
    <property type="entry name" value="Zinc finger protein ZPR1"/>
    <property type="match status" value="1"/>
</dbReference>
<name>L9KRF8_TUPCH</name>
<keyword evidence="7" id="KW-0732">Signal</keyword>
<dbReference type="InterPro" id="IPR042451">
    <property type="entry name" value="ZPR1_A/B_dom"/>
</dbReference>
<feature type="region of interest" description="Disordered" evidence="6">
    <location>
        <begin position="330"/>
        <end position="355"/>
    </location>
</feature>
<evidence type="ECO:0000259" key="8">
    <source>
        <dbReference type="SMART" id="SM00709"/>
    </source>
</evidence>
<evidence type="ECO:0000256" key="7">
    <source>
        <dbReference type="SAM" id="SignalP"/>
    </source>
</evidence>
<keyword evidence="4" id="KW-0863">Zinc-finger</keyword>
<evidence type="ECO:0000256" key="6">
    <source>
        <dbReference type="SAM" id="MobiDB-lite"/>
    </source>
</evidence>
<dbReference type="PANTHER" id="PTHR10876:SF0">
    <property type="entry name" value="ZINC FINGER PROTEIN ZPR1"/>
    <property type="match status" value="1"/>
</dbReference>
<dbReference type="PANTHER" id="PTHR10876">
    <property type="entry name" value="ZINC FINGER PROTEIN ZPR1"/>
    <property type="match status" value="1"/>
</dbReference>
<comment type="similarity">
    <text evidence="1">Belongs to the ZPR1 family.</text>
</comment>
<dbReference type="GO" id="GO:0005634">
    <property type="term" value="C:nucleus"/>
    <property type="evidence" value="ECO:0007669"/>
    <property type="project" value="TreeGrafter"/>
</dbReference>
<dbReference type="Proteomes" id="UP000011518">
    <property type="component" value="Unassembled WGS sequence"/>
</dbReference>
<dbReference type="GO" id="GO:0005576">
    <property type="term" value="C:extracellular region"/>
    <property type="evidence" value="ECO:0007669"/>
    <property type="project" value="InterPro"/>
</dbReference>
<dbReference type="InterPro" id="IPR056180">
    <property type="entry name" value="ZPR1_jr_dom"/>
</dbReference>
<evidence type="ECO:0000256" key="1">
    <source>
        <dbReference type="ARBA" id="ARBA00008354"/>
    </source>
</evidence>
<evidence type="ECO:0000256" key="4">
    <source>
        <dbReference type="ARBA" id="ARBA00022771"/>
    </source>
</evidence>
<evidence type="ECO:0000256" key="3">
    <source>
        <dbReference type="ARBA" id="ARBA00022737"/>
    </source>
</evidence>
<keyword evidence="10" id="KW-1185">Reference proteome</keyword>
<dbReference type="SUPFAM" id="SSF58113">
    <property type="entry name" value="Apolipoprotein A-I"/>
    <property type="match status" value="1"/>
</dbReference>
<feature type="region of interest" description="Disordered" evidence="6">
    <location>
        <begin position="751"/>
        <end position="774"/>
    </location>
</feature>
<keyword evidence="5" id="KW-0862">Zinc</keyword>
<sequence>MASTAALLTWALALLSAFSATQAQKGFWDYFSQSSGDKGMGEQIRQQKLAREPASLKDSLEQNLNNMDKFLEKLGPLSGQGRETPQFPQDPVGMRQQLQEELEEVRARLEPYMAEAHERVGWNLEELRQQLKPYTVELMEQVALRAQELQEQLRVVGEDTKAHLMGGVDEVRSLLQELQSRVAHHTGRVKELFHPYAERLVSGIGRHVQELHRSVAPHTPASPKRLSRCVQILSRKLTLKAKALHEHIQQNLDQLRKELSVFARANTNPAEEGAGPAPQFSARDPFKPALYDIWQKCRKRGWSRGAAEVGSRKLPPELRVVAMAASGAVEPGSSGAAAASSPGPARPPAPGHLFRPISAEDEEQQPTEIESLCMNCYRNGMTRLLLTKIPFFREIIVSSFSCEHCGWTNTEIQSAGRIQDQGVRYTLSVRALEDMNREVVKTDSATTRIPELDFEIPAFSQKGALTTVEGLINRAISGLEQDQPTRRAKEEAVAERIDEFIVKLKELKQVSSPFTLIIDDPSGNSFVENPHAPRKDDALVITHYNRTLKQEQMLGLQAETAEENPGEEDLRNEVLQFNTNCPECNAPAQTNMKLEVIIMATNCENCGHRTNEVKSGGAVEPLGTKITLHITDPSDMTRDLLKSETCSVEIPELDFELGMAVLGGKFTTLEGLLKDIRELVTKNPFTLGDSSNPGQTEKLQEFSRKLDQIIEGNMKAHFILNDPAGNSYLQNVYAPEEDPEMKVERYERTFDQNEELGLNDMKTEGYEAGLAPQR</sequence>
<dbReference type="Pfam" id="PF03367">
    <property type="entry name" value="Zn_ribbon_ZPR1"/>
    <property type="match status" value="2"/>
</dbReference>
<evidence type="ECO:0000313" key="10">
    <source>
        <dbReference type="Proteomes" id="UP000011518"/>
    </source>
</evidence>
<dbReference type="InterPro" id="IPR004457">
    <property type="entry name" value="Znf_ZPR1"/>
</dbReference>
<evidence type="ECO:0000256" key="5">
    <source>
        <dbReference type="ARBA" id="ARBA00022833"/>
    </source>
</evidence>
<protein>
    <submittedName>
        <fullName evidence="9">Zinc finger protein ZPR1</fullName>
    </submittedName>
</protein>
<dbReference type="GO" id="GO:0008270">
    <property type="term" value="F:zinc ion binding"/>
    <property type="evidence" value="ECO:0007669"/>
    <property type="project" value="UniProtKB-KW"/>
</dbReference>
<reference evidence="10" key="2">
    <citation type="journal article" date="2013" name="Nat. Commun.">
        <title>Genome of the Chinese tree shrew.</title>
        <authorList>
            <person name="Fan Y."/>
            <person name="Huang Z.Y."/>
            <person name="Cao C.C."/>
            <person name="Chen C.S."/>
            <person name="Chen Y.X."/>
            <person name="Fan D.D."/>
            <person name="He J."/>
            <person name="Hou H.L."/>
            <person name="Hu L."/>
            <person name="Hu X.T."/>
            <person name="Jiang X.T."/>
            <person name="Lai R."/>
            <person name="Lang Y.S."/>
            <person name="Liang B."/>
            <person name="Liao S.G."/>
            <person name="Mu D."/>
            <person name="Ma Y.Y."/>
            <person name="Niu Y.Y."/>
            <person name="Sun X.Q."/>
            <person name="Xia J.Q."/>
            <person name="Xiao J."/>
            <person name="Xiong Z.Q."/>
            <person name="Xu L."/>
            <person name="Yang L."/>
            <person name="Zhang Y."/>
            <person name="Zhao W."/>
            <person name="Zhao X.D."/>
            <person name="Zheng Y.T."/>
            <person name="Zhou J.M."/>
            <person name="Zhu Y.B."/>
            <person name="Zhang G.J."/>
            <person name="Wang J."/>
            <person name="Yao Y.G."/>
        </authorList>
    </citation>
    <scope>NUCLEOTIDE SEQUENCE [LARGE SCALE GENOMIC DNA]</scope>
</reference>
<accession>L9KRF8</accession>
<dbReference type="AlphaFoldDB" id="L9KRF8"/>
<evidence type="ECO:0000256" key="2">
    <source>
        <dbReference type="ARBA" id="ARBA00022723"/>
    </source>
</evidence>
<dbReference type="Pfam" id="PF22794">
    <property type="entry name" value="jr-ZPR1"/>
    <property type="match status" value="2"/>
</dbReference>
<gene>
    <name evidence="9" type="ORF">TREES_T100002983</name>
</gene>
<evidence type="ECO:0000313" key="9">
    <source>
        <dbReference type="EMBL" id="ELW65039.1"/>
    </source>
</evidence>
<dbReference type="eggNOG" id="KOG2703">
    <property type="taxonomic scope" value="Eukaryota"/>
</dbReference>
<feature type="compositionally biased region" description="Low complexity" evidence="6">
    <location>
        <begin position="330"/>
        <end position="343"/>
    </location>
</feature>
<dbReference type="FunFam" id="1.20.120.20:FF:000009">
    <property type="entry name" value="apolipoprotein A-V"/>
    <property type="match status" value="1"/>
</dbReference>